<dbReference type="AlphaFoldDB" id="A0A5B7IVU5"/>
<evidence type="ECO:0000313" key="1">
    <source>
        <dbReference type="EMBL" id="MPC86595.1"/>
    </source>
</evidence>
<dbReference type="EMBL" id="VSRR010071944">
    <property type="protein sequence ID" value="MPC86595.1"/>
    <property type="molecule type" value="Genomic_DNA"/>
</dbReference>
<comment type="caution">
    <text evidence="1">The sequence shown here is derived from an EMBL/GenBank/DDBJ whole genome shotgun (WGS) entry which is preliminary data.</text>
</comment>
<dbReference type="Proteomes" id="UP000324222">
    <property type="component" value="Unassembled WGS sequence"/>
</dbReference>
<evidence type="ECO:0000313" key="2">
    <source>
        <dbReference type="Proteomes" id="UP000324222"/>
    </source>
</evidence>
<proteinExistence type="predicted"/>
<gene>
    <name evidence="1" type="ORF">E2C01_081429</name>
</gene>
<organism evidence="1 2">
    <name type="scientific">Portunus trituberculatus</name>
    <name type="common">Swimming crab</name>
    <name type="synonym">Neptunus trituberculatus</name>
    <dbReference type="NCBI Taxonomy" id="210409"/>
    <lineage>
        <taxon>Eukaryota</taxon>
        <taxon>Metazoa</taxon>
        <taxon>Ecdysozoa</taxon>
        <taxon>Arthropoda</taxon>
        <taxon>Crustacea</taxon>
        <taxon>Multicrustacea</taxon>
        <taxon>Malacostraca</taxon>
        <taxon>Eumalacostraca</taxon>
        <taxon>Eucarida</taxon>
        <taxon>Decapoda</taxon>
        <taxon>Pleocyemata</taxon>
        <taxon>Brachyura</taxon>
        <taxon>Eubrachyura</taxon>
        <taxon>Portunoidea</taxon>
        <taxon>Portunidae</taxon>
        <taxon>Portuninae</taxon>
        <taxon>Portunus</taxon>
    </lineage>
</organism>
<reference evidence="1 2" key="1">
    <citation type="submission" date="2019-05" db="EMBL/GenBank/DDBJ databases">
        <title>Another draft genome of Portunus trituberculatus and its Hox gene families provides insights of decapod evolution.</title>
        <authorList>
            <person name="Jeong J.-H."/>
            <person name="Song I."/>
            <person name="Kim S."/>
            <person name="Choi T."/>
            <person name="Kim D."/>
            <person name="Ryu S."/>
            <person name="Kim W."/>
        </authorList>
    </citation>
    <scope>NUCLEOTIDE SEQUENCE [LARGE SCALE GENOMIC DNA]</scope>
    <source>
        <tissue evidence="1">Muscle</tissue>
    </source>
</reference>
<keyword evidence="2" id="KW-1185">Reference proteome</keyword>
<name>A0A5B7IVU5_PORTR</name>
<protein>
    <submittedName>
        <fullName evidence="1">Uncharacterized protein</fullName>
    </submittedName>
</protein>
<accession>A0A5B7IVU5</accession>
<sequence>MDALFCYTVMQKKISKKKCQTIMLQFFKKTPVEDVVPEEDVDDPVKAVEAEEAQVNDDVLDSGVDNDGECL</sequence>